<evidence type="ECO:0000256" key="7">
    <source>
        <dbReference type="SAM" id="MobiDB-lite"/>
    </source>
</evidence>
<dbReference type="SUPFAM" id="SSF55174">
    <property type="entry name" value="Alpha-L RNA-binding motif"/>
    <property type="match status" value="1"/>
</dbReference>
<dbReference type="SMART" id="SM00363">
    <property type="entry name" value="S4"/>
    <property type="match status" value="1"/>
</dbReference>
<gene>
    <name evidence="9" type="ORF">KL86APRO_30050</name>
</gene>
<dbReference type="GO" id="GO:0120159">
    <property type="term" value="F:rRNA pseudouridine synthase activity"/>
    <property type="evidence" value="ECO:0007669"/>
    <property type="project" value="UniProtKB-ARBA"/>
</dbReference>
<dbReference type="PROSITE" id="PS01149">
    <property type="entry name" value="PSI_RSU"/>
    <property type="match status" value="1"/>
</dbReference>
<dbReference type="CDD" id="cd02556">
    <property type="entry name" value="PseudoU_synth_RluB"/>
    <property type="match status" value="1"/>
</dbReference>
<evidence type="ECO:0000256" key="4">
    <source>
        <dbReference type="ARBA" id="ARBA00023235"/>
    </source>
</evidence>
<keyword evidence="3 5" id="KW-0694">RNA-binding</keyword>
<dbReference type="GO" id="GO:0000455">
    <property type="term" value="P:enzyme-directed rRNA pseudouridine synthesis"/>
    <property type="evidence" value="ECO:0007669"/>
    <property type="project" value="UniProtKB-ARBA"/>
</dbReference>
<dbReference type="SUPFAM" id="SSF55120">
    <property type="entry name" value="Pseudouridine synthase"/>
    <property type="match status" value="1"/>
</dbReference>
<keyword evidence="4 6" id="KW-0413">Isomerase</keyword>
<name>A0A212KLI1_9PROT</name>
<dbReference type="GO" id="GO:0003723">
    <property type="term" value="F:RNA binding"/>
    <property type="evidence" value="ECO:0007669"/>
    <property type="project" value="UniProtKB-KW"/>
</dbReference>
<dbReference type="InterPro" id="IPR002942">
    <property type="entry name" value="S4_RNA-bd"/>
</dbReference>
<dbReference type="InterPro" id="IPR020103">
    <property type="entry name" value="PsdUridine_synth_cat_dom_sf"/>
</dbReference>
<comment type="catalytic activity">
    <reaction evidence="1">
        <text>a uridine in RNA = a pseudouridine in RNA</text>
        <dbReference type="Rhea" id="RHEA:48348"/>
        <dbReference type="Rhea" id="RHEA-COMP:12068"/>
        <dbReference type="Rhea" id="RHEA-COMP:12069"/>
        <dbReference type="ChEBI" id="CHEBI:65314"/>
        <dbReference type="ChEBI" id="CHEBI:65315"/>
    </reaction>
</comment>
<organism evidence="9">
    <name type="scientific">uncultured Alphaproteobacteria bacterium</name>
    <dbReference type="NCBI Taxonomy" id="91750"/>
    <lineage>
        <taxon>Bacteria</taxon>
        <taxon>Pseudomonadati</taxon>
        <taxon>Pseudomonadota</taxon>
        <taxon>Alphaproteobacteria</taxon>
        <taxon>environmental samples</taxon>
    </lineage>
</organism>
<evidence type="ECO:0000256" key="6">
    <source>
        <dbReference type="RuleBase" id="RU003887"/>
    </source>
</evidence>
<evidence type="ECO:0000256" key="2">
    <source>
        <dbReference type="ARBA" id="ARBA00008348"/>
    </source>
</evidence>
<feature type="region of interest" description="Disordered" evidence="7">
    <location>
        <begin position="247"/>
        <end position="302"/>
    </location>
</feature>
<feature type="compositionally biased region" description="Basic and acidic residues" evidence="7">
    <location>
        <begin position="252"/>
        <end position="261"/>
    </location>
</feature>
<dbReference type="Gene3D" id="3.30.70.580">
    <property type="entry name" value="Pseudouridine synthase I, catalytic domain, N-terminal subdomain"/>
    <property type="match status" value="1"/>
</dbReference>
<dbReference type="Pfam" id="PF01479">
    <property type="entry name" value="S4"/>
    <property type="match status" value="1"/>
</dbReference>
<evidence type="ECO:0000313" key="9">
    <source>
        <dbReference type="EMBL" id="SBW12500.1"/>
    </source>
</evidence>
<dbReference type="Pfam" id="PF00849">
    <property type="entry name" value="PseudoU_synth_2"/>
    <property type="match status" value="1"/>
</dbReference>
<dbReference type="PANTHER" id="PTHR47683">
    <property type="entry name" value="PSEUDOURIDINE SYNTHASE FAMILY PROTEIN-RELATED"/>
    <property type="match status" value="1"/>
</dbReference>
<dbReference type="PANTHER" id="PTHR47683:SF3">
    <property type="entry name" value="RIBOSOMAL LARGE SUBUNIT PSEUDOURIDINE SYNTHASE B"/>
    <property type="match status" value="1"/>
</dbReference>
<dbReference type="InterPro" id="IPR020094">
    <property type="entry name" value="TruA/RsuA/RluB/E/F_N"/>
</dbReference>
<reference evidence="9" key="1">
    <citation type="submission" date="2016-04" db="EMBL/GenBank/DDBJ databases">
        <authorList>
            <person name="Evans L.H."/>
            <person name="Alamgir A."/>
            <person name="Owens N."/>
            <person name="Weber N.D."/>
            <person name="Virtaneva K."/>
            <person name="Barbian K."/>
            <person name="Babar A."/>
            <person name="Rosenke K."/>
        </authorList>
    </citation>
    <scope>NUCLEOTIDE SEQUENCE</scope>
    <source>
        <strain evidence="9">86</strain>
    </source>
</reference>
<sequence>MSDDTRERVAKAIARAGVCSRREAEVRIAAGRVSVNGRRIDTPATLVGADDVVAVDGRPLPEKSPPRLWRYHKPVGLVTTHKDPEGRPTVFERLPPDLPRVISVGRLDLNSEGLLLLTNDGELARRLELPANAWSRRYRVRVHGTPTEDHLARLAAGMTVEGVRYGSVKATIERQQGANAWIEATLAEGKNREIRRLMEALGFSVNRLIRVNYGPFALGALPPGAVEEIPPKVLRQTLGPDIAAQLPSAAAEGRERRRREQTGAAPAPKPKSEGDAHSARRKPPKSHRFDATKAGRLKARKP</sequence>
<feature type="domain" description="RNA-binding S4" evidence="8">
    <location>
        <begin position="7"/>
        <end position="65"/>
    </location>
</feature>
<dbReference type="AlphaFoldDB" id="A0A212KLI1"/>
<dbReference type="InterPro" id="IPR006145">
    <property type="entry name" value="PsdUridine_synth_RsuA/RluA"/>
</dbReference>
<dbReference type="EC" id="5.4.99.-" evidence="6"/>
<dbReference type="InterPro" id="IPR042092">
    <property type="entry name" value="PsdUridine_s_RsuA/RluB/E/F_cat"/>
</dbReference>
<evidence type="ECO:0000256" key="5">
    <source>
        <dbReference type="PROSITE-ProRule" id="PRU00182"/>
    </source>
</evidence>
<proteinExistence type="inferred from homology"/>
<dbReference type="NCBIfam" id="TIGR00093">
    <property type="entry name" value="pseudouridine synthase"/>
    <property type="match status" value="1"/>
</dbReference>
<dbReference type="PROSITE" id="PS50889">
    <property type="entry name" value="S4"/>
    <property type="match status" value="1"/>
</dbReference>
<dbReference type="EMBL" id="FLUO01000003">
    <property type="protein sequence ID" value="SBW12500.1"/>
    <property type="molecule type" value="Genomic_DNA"/>
</dbReference>
<protein>
    <recommendedName>
        <fullName evidence="6">Pseudouridine synthase</fullName>
        <ecNumber evidence="6">5.4.99.-</ecNumber>
    </recommendedName>
</protein>
<accession>A0A212KLI1</accession>
<dbReference type="CDD" id="cd00165">
    <property type="entry name" value="S4"/>
    <property type="match status" value="1"/>
</dbReference>
<dbReference type="InterPro" id="IPR036986">
    <property type="entry name" value="S4_RNA-bd_sf"/>
</dbReference>
<dbReference type="InterPro" id="IPR050343">
    <property type="entry name" value="RsuA_PseudoU_synthase"/>
</dbReference>
<dbReference type="Gene3D" id="3.30.70.1560">
    <property type="entry name" value="Alpha-L RNA-binding motif"/>
    <property type="match status" value="1"/>
</dbReference>
<dbReference type="Gene3D" id="3.10.290.10">
    <property type="entry name" value="RNA-binding S4 domain"/>
    <property type="match status" value="1"/>
</dbReference>
<evidence type="ECO:0000256" key="3">
    <source>
        <dbReference type="ARBA" id="ARBA00022884"/>
    </source>
</evidence>
<dbReference type="InterPro" id="IPR018496">
    <property type="entry name" value="PsdUridine_synth_RsuA/RluB_CS"/>
</dbReference>
<evidence type="ECO:0000259" key="8">
    <source>
        <dbReference type="SMART" id="SM00363"/>
    </source>
</evidence>
<dbReference type="InterPro" id="IPR000748">
    <property type="entry name" value="PsdUridine_synth_RsuA/RluB/E/F"/>
</dbReference>
<comment type="similarity">
    <text evidence="2 6">Belongs to the pseudouridine synthase RsuA family.</text>
</comment>
<evidence type="ECO:0000256" key="1">
    <source>
        <dbReference type="ARBA" id="ARBA00000073"/>
    </source>
</evidence>